<accession>A0A401H258</accession>
<dbReference type="OrthoDB" id="3040543at2759"/>
<proteinExistence type="predicted"/>
<dbReference type="PANTHER" id="PTHR15503:SF22">
    <property type="entry name" value="TRANSPOSON TY3-I GAG POLYPROTEIN"/>
    <property type="match status" value="1"/>
</dbReference>
<sequence>MLDLNYINPTTLPEQYCEHLPSQVEWSTEQNAHFIGGRPVFIRPDNHNFNYSPEEFERTLPHNLGGIVLQHIADSDIMTSYPGERPDAPWNPPVQNPIPQPTLAPIVPDYIPPMATVTMDEGRHHASQKELGFRKPKIFNSSDRLKLREFINQCKNYIAENSHVYQEDNQKIAFVLSHMQGGMAGSWAQSFIETELTDDDFLSYGSWREFITNVSKAFGDENIKETARTLLRNIKQGTHTADDYIAEFRLLESKVKLEDARNIQYFKWGLNDPLRQRIYGMESMPKTLDKWYECTSQFDNQWRSAQIFKRGATTTTRGKSRSTHRPYYSTSTKDLNAMDVDRINISCLSPDER</sequence>
<organism evidence="2 3">
    <name type="scientific">Sparassis crispa</name>
    <dbReference type="NCBI Taxonomy" id="139825"/>
    <lineage>
        <taxon>Eukaryota</taxon>
        <taxon>Fungi</taxon>
        <taxon>Dikarya</taxon>
        <taxon>Basidiomycota</taxon>
        <taxon>Agaricomycotina</taxon>
        <taxon>Agaricomycetes</taxon>
        <taxon>Polyporales</taxon>
        <taxon>Sparassidaceae</taxon>
        <taxon>Sparassis</taxon>
    </lineage>
</organism>
<dbReference type="Proteomes" id="UP000287166">
    <property type="component" value="Unassembled WGS sequence"/>
</dbReference>
<dbReference type="RefSeq" id="XP_027619392.1">
    <property type="nucleotide sequence ID" value="XM_027763591.1"/>
</dbReference>
<evidence type="ECO:0000259" key="1">
    <source>
        <dbReference type="Pfam" id="PF03732"/>
    </source>
</evidence>
<name>A0A401H258_9APHY</name>
<protein>
    <recommendedName>
        <fullName evidence="1">Retrotransposon gag domain-containing protein</fullName>
    </recommendedName>
</protein>
<dbReference type="STRING" id="139825.A0A401H258"/>
<dbReference type="InterPro" id="IPR005162">
    <property type="entry name" value="Retrotrans_gag_dom"/>
</dbReference>
<dbReference type="PANTHER" id="PTHR15503">
    <property type="entry name" value="LDOC1 RELATED"/>
    <property type="match status" value="1"/>
</dbReference>
<reference evidence="2 3" key="1">
    <citation type="journal article" date="2018" name="Sci. Rep.">
        <title>Genome sequence of the cauliflower mushroom Sparassis crispa (Hanabiratake) and its association with beneficial usage.</title>
        <authorList>
            <person name="Kiyama R."/>
            <person name="Furutani Y."/>
            <person name="Kawaguchi K."/>
            <person name="Nakanishi T."/>
        </authorList>
    </citation>
    <scope>NUCLEOTIDE SEQUENCE [LARGE SCALE GENOMIC DNA]</scope>
</reference>
<keyword evidence="3" id="KW-1185">Reference proteome</keyword>
<dbReference type="Pfam" id="PF03732">
    <property type="entry name" value="Retrotrans_gag"/>
    <property type="match status" value="1"/>
</dbReference>
<feature type="domain" description="Retrotransposon gag" evidence="1">
    <location>
        <begin position="177"/>
        <end position="272"/>
    </location>
</feature>
<dbReference type="InParanoid" id="A0A401H258"/>
<dbReference type="GeneID" id="38785396"/>
<dbReference type="AlphaFoldDB" id="A0A401H258"/>
<evidence type="ECO:0000313" key="2">
    <source>
        <dbReference type="EMBL" id="GBE88479.1"/>
    </source>
</evidence>
<evidence type="ECO:0000313" key="3">
    <source>
        <dbReference type="Proteomes" id="UP000287166"/>
    </source>
</evidence>
<dbReference type="InterPro" id="IPR032567">
    <property type="entry name" value="RTL1-rel"/>
</dbReference>
<gene>
    <name evidence="2" type="ORF">SCP_1302950</name>
</gene>
<comment type="caution">
    <text evidence="2">The sequence shown here is derived from an EMBL/GenBank/DDBJ whole genome shotgun (WGS) entry which is preliminary data.</text>
</comment>
<dbReference type="EMBL" id="BFAD01000013">
    <property type="protein sequence ID" value="GBE88479.1"/>
    <property type="molecule type" value="Genomic_DNA"/>
</dbReference>